<comment type="caution">
    <text evidence="4">The sequence shown here is derived from an EMBL/GenBank/DDBJ whole genome shotgun (WGS) entry which is preliminary data.</text>
</comment>
<dbReference type="PANTHER" id="PTHR24023:SF1082">
    <property type="entry name" value="COLLAGEN TRIPLE HELIX REPEAT"/>
    <property type="match status" value="1"/>
</dbReference>
<gene>
    <name evidence="4" type="ORF">GSTENG00017491001</name>
</gene>
<dbReference type="PANTHER" id="PTHR24023">
    <property type="entry name" value="COLLAGEN ALPHA"/>
    <property type="match status" value="1"/>
</dbReference>
<reference evidence="4" key="1">
    <citation type="journal article" date="2004" name="Nature">
        <title>Genome duplication in the teleost fish Tetraodon nigroviridis reveals the early vertebrate proto-karyotype.</title>
        <authorList>
            <person name="Jaillon O."/>
            <person name="Aury J.-M."/>
            <person name="Brunet F."/>
            <person name="Petit J.-L."/>
            <person name="Stange-Thomann N."/>
            <person name="Mauceli E."/>
            <person name="Bouneau L."/>
            <person name="Fischer C."/>
            <person name="Ozouf-Costaz C."/>
            <person name="Bernot A."/>
            <person name="Nicaud S."/>
            <person name="Jaffe D."/>
            <person name="Fisher S."/>
            <person name="Lutfalla G."/>
            <person name="Dossat C."/>
            <person name="Segurens B."/>
            <person name="Dasilva C."/>
            <person name="Salanoubat M."/>
            <person name="Levy M."/>
            <person name="Boudet N."/>
            <person name="Castellano S."/>
            <person name="Anthouard V."/>
            <person name="Jubin C."/>
            <person name="Castelli V."/>
            <person name="Katinka M."/>
            <person name="Vacherie B."/>
            <person name="Biemont C."/>
            <person name="Skalli Z."/>
            <person name="Cattolico L."/>
            <person name="Poulain J."/>
            <person name="De Berardinis V."/>
            <person name="Cruaud C."/>
            <person name="Duprat S."/>
            <person name="Brottier P."/>
            <person name="Coutanceau J.-P."/>
            <person name="Gouzy J."/>
            <person name="Parra G."/>
            <person name="Lardier G."/>
            <person name="Chapple C."/>
            <person name="McKernan K.J."/>
            <person name="McEwan P."/>
            <person name="Bosak S."/>
            <person name="Kellis M."/>
            <person name="Volff J.-N."/>
            <person name="Guigo R."/>
            <person name="Zody M.C."/>
            <person name="Mesirov J."/>
            <person name="Lindblad-Toh K."/>
            <person name="Birren B."/>
            <person name="Nusbaum C."/>
            <person name="Kahn D."/>
            <person name="Robinson-Rechavi M."/>
            <person name="Laudet V."/>
            <person name="Schachter V."/>
            <person name="Quetier F."/>
            <person name="Saurin W."/>
            <person name="Scarpelli C."/>
            <person name="Wincker P."/>
            <person name="Lander E.S."/>
            <person name="Weissenbach J."/>
            <person name="Roest Crollius H."/>
        </authorList>
    </citation>
    <scope>NUCLEOTIDE SEQUENCE [LARGE SCALE GENOMIC DNA]</scope>
</reference>
<feature type="non-terminal residue" evidence="4">
    <location>
        <position position="1"/>
    </location>
</feature>
<reference evidence="4" key="2">
    <citation type="submission" date="2004-02" db="EMBL/GenBank/DDBJ databases">
        <authorList>
            <consortium name="Genoscope"/>
            <consortium name="Whitehead Institute Centre for Genome Research"/>
        </authorList>
    </citation>
    <scope>NUCLEOTIDE SEQUENCE</scope>
</reference>
<keyword evidence="2" id="KW-0964">Secreted</keyword>
<proteinExistence type="predicted"/>
<organism evidence="4">
    <name type="scientific">Tetraodon nigroviridis</name>
    <name type="common">Spotted green pufferfish</name>
    <name type="synonym">Chelonodon nigroviridis</name>
    <dbReference type="NCBI Taxonomy" id="99883"/>
    <lineage>
        <taxon>Eukaryota</taxon>
        <taxon>Metazoa</taxon>
        <taxon>Chordata</taxon>
        <taxon>Craniata</taxon>
        <taxon>Vertebrata</taxon>
        <taxon>Euteleostomi</taxon>
        <taxon>Actinopterygii</taxon>
        <taxon>Neopterygii</taxon>
        <taxon>Teleostei</taxon>
        <taxon>Neoteleostei</taxon>
        <taxon>Acanthomorphata</taxon>
        <taxon>Eupercaria</taxon>
        <taxon>Tetraodontiformes</taxon>
        <taxon>Tetradontoidea</taxon>
        <taxon>Tetraodontidae</taxon>
        <taxon>Tetraodon</taxon>
    </lineage>
</organism>
<protein>
    <submittedName>
        <fullName evidence="4">(spotted green pufferfish) hypothetical protein</fullName>
    </submittedName>
</protein>
<feature type="compositionally biased region" description="Low complexity" evidence="3">
    <location>
        <begin position="32"/>
        <end position="44"/>
    </location>
</feature>
<feature type="region of interest" description="Disordered" evidence="3">
    <location>
        <begin position="1"/>
        <end position="76"/>
    </location>
</feature>
<feature type="region of interest" description="Disordered" evidence="3">
    <location>
        <begin position="119"/>
        <end position="146"/>
    </location>
</feature>
<dbReference type="InterPro" id="IPR050149">
    <property type="entry name" value="Collagen_superfamily"/>
</dbReference>
<sequence length="419" mass="45649">GRTGAPGLPGKPGVPGWPGAEGPKAGGEKGDPGLMGLPGLRGPVGSKGLPGYKGEKGARGDLGPAGPKGDKGTIGLPGMLGQKVRAILSIQTGNETDCSSVFLFLWLFISCSDRVSKDQRESRESQEGEDPQVGPGREGKRERRATLGPPDSWVLLGLRVHRVGQGHLVHLPQVLIGIPVCDLTPDCNAAPCRLRSHTCTLQVFFPLGKRGKQDIQVHQVTVNVIPRSITMLPSEATRTGAPLIKSRHPFSRSSPRRRCRTELVHAGTERCSPSTERSAMTETRSSQTPVSTVNGPTVGTAIGTKGWRSATERTLVIRPASLIFLGLLWTLVTIRNLSTTVTVETVMYCTYDLLTVHAEISYVVNLSEDQQYFYSSIRTRRADVYSCCMHVRVCSTVRFYLLYHYCECLKLFKKKKEMA</sequence>
<dbReference type="GO" id="GO:0031012">
    <property type="term" value="C:extracellular matrix"/>
    <property type="evidence" value="ECO:0007669"/>
    <property type="project" value="TreeGrafter"/>
</dbReference>
<dbReference type="AlphaFoldDB" id="Q4SIV5"/>
<dbReference type="EMBL" id="CAAE01014577">
    <property type="protein sequence ID" value="CAF99427.1"/>
    <property type="molecule type" value="Genomic_DNA"/>
</dbReference>
<dbReference type="GO" id="GO:0005615">
    <property type="term" value="C:extracellular space"/>
    <property type="evidence" value="ECO:0007669"/>
    <property type="project" value="TreeGrafter"/>
</dbReference>
<dbReference type="Pfam" id="PF01391">
    <property type="entry name" value="Collagen"/>
    <property type="match status" value="1"/>
</dbReference>
<dbReference type="InterPro" id="IPR008160">
    <property type="entry name" value="Collagen"/>
</dbReference>
<evidence type="ECO:0000256" key="2">
    <source>
        <dbReference type="ARBA" id="ARBA00022530"/>
    </source>
</evidence>
<evidence type="ECO:0000313" key="4">
    <source>
        <dbReference type="EMBL" id="CAF99427.1"/>
    </source>
</evidence>
<feature type="region of interest" description="Disordered" evidence="3">
    <location>
        <begin position="271"/>
        <end position="295"/>
    </location>
</feature>
<accession>Q4SIV5</accession>
<comment type="subcellular location">
    <subcellularLocation>
        <location evidence="1">Secreted</location>
        <location evidence="1">Extracellular space</location>
        <location evidence="1">Extracellular matrix</location>
    </subcellularLocation>
</comment>
<name>Q4SIV5_TETNG</name>
<dbReference type="KEGG" id="tng:GSTEN00017491G001"/>
<evidence type="ECO:0000256" key="3">
    <source>
        <dbReference type="SAM" id="MobiDB-lite"/>
    </source>
</evidence>
<evidence type="ECO:0000256" key="1">
    <source>
        <dbReference type="ARBA" id="ARBA00004498"/>
    </source>
</evidence>
<keyword evidence="2" id="KW-0272">Extracellular matrix</keyword>